<comment type="caution">
    <text evidence="12">The sequence shown here is derived from an EMBL/GenBank/DDBJ whole genome shotgun (WGS) entry which is preliminary data.</text>
</comment>
<keyword evidence="6 10" id="KW-0460">Magnesium</keyword>
<evidence type="ECO:0000256" key="5">
    <source>
        <dbReference type="ARBA" id="ARBA00022801"/>
    </source>
</evidence>
<keyword evidence="4 10" id="KW-0547">Nucleotide-binding</keyword>
<evidence type="ECO:0000256" key="3">
    <source>
        <dbReference type="ARBA" id="ARBA00022723"/>
    </source>
</evidence>
<evidence type="ECO:0000256" key="4">
    <source>
        <dbReference type="ARBA" id="ARBA00022741"/>
    </source>
</evidence>
<dbReference type="GO" id="GO:0036220">
    <property type="term" value="F:ITP diphosphatase activity"/>
    <property type="evidence" value="ECO:0007669"/>
    <property type="project" value="UniProtKB-UniRule"/>
</dbReference>
<name>A0A399T1J9_9BACT</name>
<dbReference type="GO" id="GO:0017111">
    <property type="term" value="F:ribonucleoside triphosphate phosphatase activity"/>
    <property type="evidence" value="ECO:0007669"/>
    <property type="project" value="InterPro"/>
</dbReference>
<evidence type="ECO:0000256" key="1">
    <source>
        <dbReference type="ARBA" id="ARBA00008023"/>
    </source>
</evidence>
<feature type="binding site" evidence="10">
    <location>
        <position position="69"/>
    </location>
    <ligand>
        <name>substrate</name>
    </ligand>
</feature>
<dbReference type="GO" id="GO:0046872">
    <property type="term" value="F:metal ion binding"/>
    <property type="evidence" value="ECO:0007669"/>
    <property type="project" value="UniProtKB-KW"/>
</dbReference>
<comment type="catalytic activity">
    <reaction evidence="9 10">
        <text>XTP + H2O = XMP + diphosphate + H(+)</text>
        <dbReference type="Rhea" id="RHEA:28610"/>
        <dbReference type="ChEBI" id="CHEBI:15377"/>
        <dbReference type="ChEBI" id="CHEBI:15378"/>
        <dbReference type="ChEBI" id="CHEBI:33019"/>
        <dbReference type="ChEBI" id="CHEBI:57464"/>
        <dbReference type="ChEBI" id="CHEBI:61314"/>
        <dbReference type="EC" id="3.6.1.66"/>
    </reaction>
</comment>
<dbReference type="GO" id="GO:0005829">
    <property type="term" value="C:cytosol"/>
    <property type="evidence" value="ECO:0007669"/>
    <property type="project" value="TreeGrafter"/>
</dbReference>
<evidence type="ECO:0000256" key="9">
    <source>
        <dbReference type="ARBA" id="ARBA00052017"/>
    </source>
</evidence>
<dbReference type="Proteomes" id="UP000265926">
    <property type="component" value="Unassembled WGS sequence"/>
</dbReference>
<keyword evidence="3 10" id="KW-0479">Metal-binding</keyword>
<dbReference type="PANTHER" id="PTHR11067">
    <property type="entry name" value="INOSINE TRIPHOSPHATE PYROPHOSPHATASE/HAM1 PROTEIN"/>
    <property type="match status" value="1"/>
</dbReference>
<feature type="binding site" evidence="10">
    <location>
        <begin position="7"/>
        <end position="12"/>
    </location>
    <ligand>
        <name>substrate</name>
    </ligand>
</feature>
<dbReference type="GO" id="GO:0036222">
    <property type="term" value="F:XTP diphosphatase activity"/>
    <property type="evidence" value="ECO:0007669"/>
    <property type="project" value="UniProtKB-UniRule"/>
</dbReference>
<dbReference type="InterPro" id="IPR020922">
    <property type="entry name" value="dITP/XTP_pyrophosphatase"/>
</dbReference>
<evidence type="ECO:0000313" key="12">
    <source>
        <dbReference type="EMBL" id="RIJ48625.1"/>
    </source>
</evidence>
<comment type="cofactor">
    <cofactor evidence="10">
        <name>Mg(2+)</name>
        <dbReference type="ChEBI" id="CHEBI:18420"/>
    </cofactor>
    <text evidence="10">Binds 1 Mg(2+) ion per subunit.</text>
</comment>
<evidence type="ECO:0000256" key="7">
    <source>
        <dbReference type="ARBA" id="ARBA00023080"/>
    </source>
</evidence>
<dbReference type="FunFam" id="3.90.950.10:FF:000001">
    <property type="entry name" value="dITP/XTP pyrophosphatase"/>
    <property type="match status" value="1"/>
</dbReference>
<keyword evidence="13" id="KW-1185">Reference proteome</keyword>
<dbReference type="OrthoDB" id="9807456at2"/>
<comment type="caution">
    <text evidence="10">Lacks conserved residue(s) required for the propagation of feature annotation.</text>
</comment>
<dbReference type="GO" id="GO:0009146">
    <property type="term" value="P:purine nucleoside triphosphate catabolic process"/>
    <property type="evidence" value="ECO:0007669"/>
    <property type="project" value="UniProtKB-UniRule"/>
</dbReference>
<feature type="binding site" evidence="10">
    <location>
        <begin position="176"/>
        <end position="177"/>
    </location>
    <ligand>
        <name>substrate</name>
    </ligand>
</feature>
<keyword evidence="5 10" id="KW-0378">Hydrolase</keyword>
<evidence type="ECO:0000256" key="10">
    <source>
        <dbReference type="HAMAP-Rule" id="MF_01405"/>
    </source>
</evidence>
<organism evidence="12 13">
    <name type="scientific">Maribellus luteus</name>
    <dbReference type="NCBI Taxonomy" id="2305463"/>
    <lineage>
        <taxon>Bacteria</taxon>
        <taxon>Pseudomonadati</taxon>
        <taxon>Bacteroidota</taxon>
        <taxon>Bacteroidia</taxon>
        <taxon>Marinilabiliales</taxon>
        <taxon>Prolixibacteraceae</taxon>
        <taxon>Maribellus</taxon>
    </lineage>
</organism>
<sequence>MELVFATNNAHKVKEIQSILGDEFRLLSLNDIGCDEDIPEEQETLEGNASQKAFYVYNKYGYNCFADDTGLEIDALNGEPGVYSARYAGEEKNPEANMQKVLTKLAKINNRNARFRTVISLVINGKEVLFEGIVNGEILTEKRGDAGFGYDPVFKPEEKDQSFAEMELSEKNKISHRGRAVQKLVEYLKETEHKNL</sequence>
<evidence type="ECO:0000256" key="2">
    <source>
        <dbReference type="ARBA" id="ARBA00011738"/>
    </source>
</evidence>
<dbReference type="GO" id="GO:0009117">
    <property type="term" value="P:nucleotide metabolic process"/>
    <property type="evidence" value="ECO:0007669"/>
    <property type="project" value="UniProtKB-KW"/>
</dbReference>
<dbReference type="InterPro" id="IPR002637">
    <property type="entry name" value="RdgB/HAM1"/>
</dbReference>
<feature type="active site" description="Proton acceptor" evidence="10">
    <location>
        <position position="68"/>
    </location>
</feature>
<dbReference type="EC" id="3.6.1.66" evidence="10"/>
<dbReference type="Pfam" id="PF01725">
    <property type="entry name" value="Ham1p_like"/>
    <property type="match status" value="1"/>
</dbReference>
<comment type="function">
    <text evidence="10">Pyrophosphatase that catalyzes the hydrolysis of nucleoside triphosphates to their monophosphate derivatives, with a high preference for the non-canonical purine nucleotides XTP (xanthosine triphosphate), dITP (deoxyinosine triphosphate) and ITP. Seems to function as a house-cleaning enzyme that removes non-canonical purine nucleotides from the nucleotide pool, thus preventing their incorporation into DNA/RNA and avoiding chromosomal lesions.</text>
</comment>
<dbReference type="Gene3D" id="3.90.950.10">
    <property type="match status" value="1"/>
</dbReference>
<keyword evidence="7 10" id="KW-0546">Nucleotide metabolism</keyword>
<dbReference type="GO" id="GO:0035870">
    <property type="term" value="F:dITP diphosphatase activity"/>
    <property type="evidence" value="ECO:0007669"/>
    <property type="project" value="UniProtKB-UniRule"/>
</dbReference>
<dbReference type="GO" id="GO:0000166">
    <property type="term" value="F:nucleotide binding"/>
    <property type="evidence" value="ECO:0007669"/>
    <property type="project" value="UniProtKB-KW"/>
</dbReference>
<protein>
    <recommendedName>
        <fullName evidence="10">dITP/XTP pyrophosphatase</fullName>
        <ecNumber evidence="10">3.6.1.66</ecNumber>
    </recommendedName>
    <alternativeName>
        <fullName evidence="10">Non-canonical purine NTP pyrophosphatase</fullName>
    </alternativeName>
    <alternativeName>
        <fullName evidence="10">Non-standard purine NTP pyrophosphatase</fullName>
    </alternativeName>
    <alternativeName>
        <fullName evidence="10">Nucleoside-triphosphate diphosphatase</fullName>
    </alternativeName>
    <alternativeName>
        <fullName evidence="10">Nucleoside-triphosphate pyrophosphatase</fullName>
        <shortName evidence="10">NTPase</shortName>
    </alternativeName>
</protein>
<comment type="catalytic activity">
    <reaction evidence="8 10">
        <text>dITP + H2O = dIMP + diphosphate + H(+)</text>
        <dbReference type="Rhea" id="RHEA:28342"/>
        <dbReference type="ChEBI" id="CHEBI:15377"/>
        <dbReference type="ChEBI" id="CHEBI:15378"/>
        <dbReference type="ChEBI" id="CHEBI:33019"/>
        <dbReference type="ChEBI" id="CHEBI:61194"/>
        <dbReference type="ChEBI" id="CHEBI:61382"/>
        <dbReference type="EC" id="3.6.1.66"/>
    </reaction>
</comment>
<feature type="binding site" evidence="10">
    <location>
        <position position="171"/>
    </location>
    <ligand>
        <name>substrate</name>
    </ligand>
</feature>
<dbReference type="SUPFAM" id="SSF52972">
    <property type="entry name" value="ITPase-like"/>
    <property type="match status" value="1"/>
</dbReference>
<comment type="catalytic activity">
    <reaction evidence="10">
        <text>ITP + H2O = IMP + diphosphate + H(+)</text>
        <dbReference type="Rhea" id="RHEA:29399"/>
        <dbReference type="ChEBI" id="CHEBI:15377"/>
        <dbReference type="ChEBI" id="CHEBI:15378"/>
        <dbReference type="ChEBI" id="CHEBI:33019"/>
        <dbReference type="ChEBI" id="CHEBI:58053"/>
        <dbReference type="ChEBI" id="CHEBI:61402"/>
        <dbReference type="EC" id="3.6.1.66"/>
    </reaction>
</comment>
<dbReference type="HAMAP" id="MF_01405">
    <property type="entry name" value="Non_canon_purine_NTPase"/>
    <property type="match status" value="1"/>
</dbReference>
<dbReference type="NCBIfam" id="TIGR00042">
    <property type="entry name" value="RdgB/HAM1 family non-canonical purine NTP pyrophosphatase"/>
    <property type="match status" value="1"/>
</dbReference>
<feature type="binding site" evidence="10">
    <location>
        <begin position="148"/>
        <end position="151"/>
    </location>
    <ligand>
        <name>substrate</name>
    </ligand>
</feature>
<dbReference type="NCBIfam" id="NF011398">
    <property type="entry name" value="PRK14823.1"/>
    <property type="match status" value="1"/>
</dbReference>
<evidence type="ECO:0000313" key="13">
    <source>
        <dbReference type="Proteomes" id="UP000265926"/>
    </source>
</evidence>
<evidence type="ECO:0000256" key="11">
    <source>
        <dbReference type="RuleBase" id="RU003781"/>
    </source>
</evidence>
<dbReference type="RefSeq" id="WP_119437546.1">
    <property type="nucleotide sequence ID" value="NZ_QWGR01000004.1"/>
</dbReference>
<dbReference type="EMBL" id="QWGR01000004">
    <property type="protein sequence ID" value="RIJ48625.1"/>
    <property type="molecule type" value="Genomic_DNA"/>
</dbReference>
<accession>A0A399T1J9</accession>
<proteinExistence type="inferred from homology"/>
<gene>
    <name evidence="12" type="ORF">D1614_08800</name>
</gene>
<dbReference type="PANTHER" id="PTHR11067:SF9">
    <property type="entry name" value="INOSINE TRIPHOSPHATE PYROPHOSPHATASE"/>
    <property type="match status" value="1"/>
</dbReference>
<reference evidence="12 13" key="1">
    <citation type="submission" date="2018-08" db="EMBL/GenBank/DDBJ databases">
        <title>Pallidiluteibacterium maritimus gen. nov., sp. nov., isolated from coastal sediment.</title>
        <authorList>
            <person name="Zhou L.Y."/>
        </authorList>
    </citation>
    <scope>NUCLEOTIDE SEQUENCE [LARGE SCALE GENOMIC DNA]</scope>
    <source>
        <strain evidence="12 13">XSD2</strain>
    </source>
</reference>
<dbReference type="AlphaFoldDB" id="A0A399T1J9"/>
<dbReference type="InterPro" id="IPR029001">
    <property type="entry name" value="ITPase-like_fam"/>
</dbReference>
<evidence type="ECO:0000256" key="8">
    <source>
        <dbReference type="ARBA" id="ARBA00051875"/>
    </source>
</evidence>
<comment type="subunit">
    <text evidence="2 10">Homodimer.</text>
</comment>
<feature type="binding site" evidence="10">
    <location>
        <position position="68"/>
    </location>
    <ligand>
        <name>Mg(2+)</name>
        <dbReference type="ChEBI" id="CHEBI:18420"/>
    </ligand>
</feature>
<evidence type="ECO:0000256" key="6">
    <source>
        <dbReference type="ARBA" id="ARBA00022842"/>
    </source>
</evidence>
<comment type="similarity">
    <text evidence="1 10 11">Belongs to the HAM1 NTPase family.</text>
</comment>
<dbReference type="CDD" id="cd00515">
    <property type="entry name" value="HAM1"/>
    <property type="match status" value="1"/>
</dbReference>